<dbReference type="Proteomes" id="UP001524944">
    <property type="component" value="Unassembled WGS sequence"/>
</dbReference>
<feature type="compositionally biased region" description="Low complexity" evidence="5">
    <location>
        <begin position="69"/>
        <end position="80"/>
    </location>
</feature>
<dbReference type="InterPro" id="IPR001448">
    <property type="entry name" value="SASP_alpha/beta-type"/>
</dbReference>
<evidence type="ECO:0000256" key="2">
    <source>
        <dbReference type="ARBA" id="ARBA00005442"/>
    </source>
</evidence>
<keyword evidence="4" id="KW-0238">DNA-binding</keyword>
<evidence type="ECO:0000256" key="4">
    <source>
        <dbReference type="ARBA" id="ARBA00023125"/>
    </source>
</evidence>
<organism evidence="6 7">
    <name type="scientific">Dehalobacterium formicoaceticum</name>
    <dbReference type="NCBI Taxonomy" id="51515"/>
    <lineage>
        <taxon>Bacteria</taxon>
        <taxon>Bacillati</taxon>
        <taxon>Bacillota</taxon>
        <taxon>Clostridia</taxon>
        <taxon>Eubacteriales</taxon>
        <taxon>Peptococcaceae</taxon>
        <taxon>Dehalobacterium</taxon>
    </lineage>
</organism>
<dbReference type="InterPro" id="IPR038300">
    <property type="entry name" value="SASP_sf_alpha/beta"/>
</dbReference>
<dbReference type="EMBL" id="JANPWE010000006">
    <property type="protein sequence ID" value="MCR6546305.1"/>
    <property type="molecule type" value="Genomic_DNA"/>
</dbReference>
<evidence type="ECO:0000313" key="7">
    <source>
        <dbReference type="Proteomes" id="UP001524944"/>
    </source>
</evidence>
<comment type="similarity">
    <text evidence="2">Belongs to the alpha/beta-type SASP family.</text>
</comment>
<proteinExistence type="inferred from homology"/>
<feature type="region of interest" description="Disordered" evidence="5">
    <location>
        <begin position="68"/>
        <end position="93"/>
    </location>
</feature>
<sequence>MPNNNNSNEPVRRGAASALNRFKAEVAAELGLGNYQDIDKGNLTSRQNGYVGGNMTKKMVAFAEQALEQGQSGAISSSAQTEKPQEVFGQPMQ</sequence>
<dbReference type="Pfam" id="PF00269">
    <property type="entry name" value="SASP"/>
    <property type="match status" value="1"/>
</dbReference>
<accession>A0ABT1Y5Z7</accession>
<dbReference type="RefSeq" id="WP_089611783.1">
    <property type="nucleotide sequence ID" value="NZ_CP022121.1"/>
</dbReference>
<dbReference type="PROSITE" id="PS00304">
    <property type="entry name" value="SASP_1"/>
    <property type="match status" value="1"/>
</dbReference>
<reference evidence="6 7" key="1">
    <citation type="submission" date="2022-08" db="EMBL/GenBank/DDBJ databases">
        <title>Proteogenomics of the novel Dehalobacterium formicoaceticum strain EZ94 highlights a key role of methyltransferases during anaerobic dichloromethane degradation.</title>
        <authorList>
            <person name="Wasmund K."/>
        </authorList>
    </citation>
    <scope>NUCLEOTIDE SEQUENCE [LARGE SCALE GENOMIC DNA]</scope>
    <source>
        <strain evidence="6 7">EZ94</strain>
    </source>
</reference>
<comment type="caution">
    <text evidence="6">The sequence shown here is derived from an EMBL/GenBank/DDBJ whole genome shotgun (WGS) entry which is preliminary data.</text>
</comment>
<dbReference type="Gene3D" id="6.10.10.80">
    <property type="entry name" value="Small, acid-soluble spore protein, alpha/beta type-like"/>
    <property type="match status" value="1"/>
</dbReference>
<gene>
    <name evidence="6" type="ORF">NVS47_12410</name>
</gene>
<name>A0ABT1Y5Z7_9FIRM</name>
<dbReference type="PANTHER" id="PTHR36107:SF1">
    <property type="entry name" value="SMALL, ACID-SOLUBLE SPORE PROTEIN A"/>
    <property type="match status" value="1"/>
</dbReference>
<evidence type="ECO:0000256" key="1">
    <source>
        <dbReference type="ARBA" id="ARBA00003863"/>
    </source>
</evidence>
<dbReference type="InterPro" id="IPR050847">
    <property type="entry name" value="SASP_DNA-binding"/>
</dbReference>
<comment type="function">
    <text evidence="1">SASP are bound to spore DNA. They are double-stranded DNA-binding proteins that cause DNA to change to an a-like conformation. They protect the DNA backbone from chemical and enzymatic cleavage and are thus involved in dormant spore's high resistance to UV light.</text>
</comment>
<keyword evidence="7" id="KW-1185">Reference proteome</keyword>
<evidence type="ECO:0000313" key="6">
    <source>
        <dbReference type="EMBL" id="MCR6546305.1"/>
    </source>
</evidence>
<dbReference type="InterPro" id="IPR018126">
    <property type="entry name" value="SASP_alpha/beta-type_CS"/>
</dbReference>
<dbReference type="PANTHER" id="PTHR36107">
    <property type="entry name" value="SMALL, ACID-SOLUBLE SPORE PROTEIN A"/>
    <property type="match status" value="1"/>
</dbReference>
<dbReference type="PROSITE" id="PS00684">
    <property type="entry name" value="SASP_2"/>
    <property type="match status" value="1"/>
</dbReference>
<protein>
    <submittedName>
        <fullName evidence="6">Alpha/beta-type small acid-soluble spore protein</fullName>
    </submittedName>
</protein>
<evidence type="ECO:0000256" key="3">
    <source>
        <dbReference type="ARBA" id="ARBA00022969"/>
    </source>
</evidence>
<evidence type="ECO:0000256" key="5">
    <source>
        <dbReference type="SAM" id="MobiDB-lite"/>
    </source>
</evidence>
<keyword evidence="3" id="KW-0749">Sporulation</keyword>